<dbReference type="Proteomes" id="UP000765160">
    <property type="component" value="Unassembled WGS sequence"/>
</dbReference>
<dbReference type="InterPro" id="IPR036061">
    <property type="entry name" value="CheW-like_dom_sf"/>
</dbReference>
<evidence type="ECO:0000313" key="2">
    <source>
        <dbReference type="EMBL" id="NKE47840.1"/>
    </source>
</evidence>
<dbReference type="EMBL" id="JAAVTX010000007">
    <property type="protein sequence ID" value="NKE47840.1"/>
    <property type="molecule type" value="Genomic_DNA"/>
</dbReference>
<dbReference type="Pfam" id="PF01584">
    <property type="entry name" value="CheW"/>
    <property type="match status" value="1"/>
</dbReference>
<dbReference type="InterPro" id="IPR002545">
    <property type="entry name" value="CheW-lke_dom"/>
</dbReference>
<proteinExistence type="predicted"/>
<evidence type="ECO:0000313" key="3">
    <source>
        <dbReference type="Proteomes" id="UP000765160"/>
    </source>
</evidence>
<feature type="domain" description="CheW-like" evidence="1">
    <location>
        <begin position="251"/>
        <end position="406"/>
    </location>
</feature>
<accession>A0ABX1F650</accession>
<gene>
    <name evidence="2" type="ORF">HB662_23895</name>
</gene>
<dbReference type="RefSeq" id="WP_168053592.1">
    <property type="nucleotide sequence ID" value="NZ_JAATJR010000007.1"/>
</dbReference>
<organism evidence="2 3">
    <name type="scientific">Falsiroseomonas frigidaquae</name>
    <dbReference type="NCBI Taxonomy" id="487318"/>
    <lineage>
        <taxon>Bacteria</taxon>
        <taxon>Pseudomonadati</taxon>
        <taxon>Pseudomonadota</taxon>
        <taxon>Alphaproteobacteria</taxon>
        <taxon>Acetobacterales</taxon>
        <taxon>Roseomonadaceae</taxon>
        <taxon>Falsiroseomonas</taxon>
    </lineage>
</organism>
<dbReference type="SUPFAM" id="SSF50341">
    <property type="entry name" value="CheW-like"/>
    <property type="match status" value="2"/>
</dbReference>
<dbReference type="PROSITE" id="PS50851">
    <property type="entry name" value="CHEW"/>
    <property type="match status" value="1"/>
</dbReference>
<reference evidence="2 3" key="1">
    <citation type="submission" date="2020-03" db="EMBL/GenBank/DDBJ databases">
        <title>Roseomonas selenitidurans sp. nov. isolated from soil.</title>
        <authorList>
            <person name="Liu H."/>
        </authorList>
    </citation>
    <scope>NUCLEOTIDE SEQUENCE [LARGE SCALE GENOMIC DNA]</scope>
    <source>
        <strain evidence="2 3">JCM 15073</strain>
    </source>
</reference>
<keyword evidence="3" id="KW-1185">Reference proteome</keyword>
<protein>
    <recommendedName>
        <fullName evidence="1">CheW-like domain-containing protein</fullName>
    </recommendedName>
</protein>
<sequence length="406" mass="40787">MPEALLAGGQIFALPEDARVVEAAALRPAPLAAAGMLGVAVVGGQVVPVMAAMPGFPGGSAWVLLDGPGGRVVVAGQGFVPLPPHGAPLLVPPRLAARRVPPPLPVAADGTQGWTVPMRGAPNRQMALAAEYGALRLVLPFAALERVVPMPVLRPAPAAGAAALGYAVAAGAPVLVLDAAWLMQAEAQTPQQAGLLVLFRHGGRRLGLPCSRIGPARPGEATLSHRLDQVAEALAAAPLAEAAAPPAPAPTRALLLCSAGGQAFALPVEEVVAVVPPTAPTPAPDHEEESLPGFRGAAAHLGFGAAAAYRGFRGVAAHRGDVLPVLDAGLRLGAMPVLGWPGAEAPMLRLVGTPAVALAVSHVTGLRRIPEHDIAAVAGEGLVSAVVTMGDQPLPVCRAAVLGAFR</sequence>
<comment type="caution">
    <text evidence="2">The sequence shown here is derived from an EMBL/GenBank/DDBJ whole genome shotgun (WGS) entry which is preliminary data.</text>
</comment>
<name>A0ABX1F650_9PROT</name>
<evidence type="ECO:0000259" key="1">
    <source>
        <dbReference type="PROSITE" id="PS50851"/>
    </source>
</evidence>